<keyword evidence="10" id="KW-0472">Membrane</keyword>
<evidence type="ECO:0000256" key="3">
    <source>
        <dbReference type="ARBA" id="ARBA00022448"/>
    </source>
</evidence>
<dbReference type="PANTHER" id="PTHR11038:SF16">
    <property type="entry name" value="MITOCHONDRIAL IMPORT INNER MEMBRANE TRANSLOCASE SUBUNIT TIM10"/>
    <property type="match status" value="1"/>
</dbReference>
<keyword evidence="12 13" id="KW-0143">Chaperone</keyword>
<dbReference type="SUPFAM" id="SSF144122">
    <property type="entry name" value="Tim10-like"/>
    <property type="match status" value="1"/>
</dbReference>
<sequence>MSNSGAPFSQKLLQHIITTNTISIMSLFGLGGGSSPAASSSNVSSAQIEAATAELEMVTDVFNRLVSSCHAKCISTRYAEPDLNKGESICIDRCVSKFFAVNTKVNELMQSMGQAAQGGAPGGGGSFFG</sequence>
<dbReference type="GO" id="GO:0046872">
    <property type="term" value="F:metal ion binding"/>
    <property type="evidence" value="ECO:0007669"/>
    <property type="project" value="UniProtKB-KW"/>
</dbReference>
<dbReference type="InterPro" id="IPR035427">
    <property type="entry name" value="Tim10-like_dom_sf"/>
</dbReference>
<proteinExistence type="inferred from homology"/>
<keyword evidence="4" id="KW-0479">Metal-binding</keyword>
<keyword evidence="6" id="KW-0862">Zinc</keyword>
<comment type="function">
    <text evidence="13">Mitochondrial intermembrane chaperone that participates in the import and insertion of some multi-pass transmembrane proteins into the mitochondrial inner membrane. Also required for the transfer of beta-barrel precursors from the TOM complex to the sorting and assembly machinery (SAM complex) of the outer membrane. Acts as a chaperone-like protein that protects the hydrophobic precursors from aggregation and guide them through the mitochondrial intermembrane space.</text>
</comment>
<dbReference type="GO" id="GO:0045039">
    <property type="term" value="P:protein insertion into mitochondrial inner membrane"/>
    <property type="evidence" value="ECO:0007669"/>
    <property type="project" value="TreeGrafter"/>
</dbReference>
<keyword evidence="7 13" id="KW-0653">Protein transport</keyword>
<gene>
    <name evidence="15" type="ORF">UTRI_10655_B</name>
</gene>
<dbReference type="Pfam" id="PF02953">
    <property type="entry name" value="zf-Tim10_DDP"/>
    <property type="match status" value="1"/>
</dbReference>
<accession>A0A5C3E949</accession>
<dbReference type="Proteomes" id="UP000324022">
    <property type="component" value="Unassembled WGS sequence"/>
</dbReference>
<dbReference type="OrthoDB" id="274922at2759"/>
<protein>
    <recommendedName>
        <fullName evidence="13">Mitochondrial import inner membrane translocase subunit</fullName>
    </recommendedName>
</protein>
<evidence type="ECO:0000313" key="15">
    <source>
        <dbReference type="EMBL" id="SPO27193.1"/>
    </source>
</evidence>
<comment type="similarity">
    <text evidence="2 13">Belongs to the small Tim family.</text>
</comment>
<evidence type="ECO:0000256" key="12">
    <source>
        <dbReference type="ARBA" id="ARBA00023186"/>
    </source>
</evidence>
<comment type="subunit">
    <text evidence="13">Heterohexamer.</text>
</comment>
<evidence type="ECO:0000313" key="16">
    <source>
        <dbReference type="Proteomes" id="UP000324022"/>
    </source>
</evidence>
<dbReference type="AlphaFoldDB" id="A0A5C3E949"/>
<keyword evidence="9 13" id="KW-0496">Mitochondrion</keyword>
<evidence type="ECO:0000256" key="7">
    <source>
        <dbReference type="ARBA" id="ARBA00022927"/>
    </source>
</evidence>
<evidence type="ECO:0000256" key="6">
    <source>
        <dbReference type="ARBA" id="ARBA00022833"/>
    </source>
</evidence>
<evidence type="ECO:0000256" key="4">
    <source>
        <dbReference type="ARBA" id="ARBA00022723"/>
    </source>
</evidence>
<organism evidence="15 16">
    <name type="scientific">Ustilago trichophora</name>
    <dbReference type="NCBI Taxonomy" id="86804"/>
    <lineage>
        <taxon>Eukaryota</taxon>
        <taxon>Fungi</taxon>
        <taxon>Dikarya</taxon>
        <taxon>Basidiomycota</taxon>
        <taxon>Ustilaginomycotina</taxon>
        <taxon>Ustilaginomycetes</taxon>
        <taxon>Ustilaginales</taxon>
        <taxon>Ustilaginaceae</taxon>
        <taxon>Ustilago</taxon>
    </lineage>
</organism>
<keyword evidence="3 13" id="KW-0813">Transport</keyword>
<dbReference type="PANTHER" id="PTHR11038">
    <property type="entry name" value="MITOCHONDRIAL IMPORT INNER MEMBRANE TRANSLOCASE SUBUNIT TIM10"/>
    <property type="match status" value="1"/>
</dbReference>
<dbReference type="GO" id="GO:0015031">
    <property type="term" value="P:protein transport"/>
    <property type="evidence" value="ECO:0007669"/>
    <property type="project" value="UniProtKB-KW"/>
</dbReference>
<name>A0A5C3E949_9BASI</name>
<dbReference type="Gene3D" id="1.10.287.810">
    <property type="entry name" value="Mitochondrial import inner membrane translocase subunit tim13 like domains"/>
    <property type="match status" value="1"/>
</dbReference>
<evidence type="ECO:0000256" key="2">
    <source>
        <dbReference type="ARBA" id="ARBA00006720"/>
    </source>
</evidence>
<dbReference type="EMBL" id="OOIN01000016">
    <property type="protein sequence ID" value="SPO27193.1"/>
    <property type="molecule type" value="Genomic_DNA"/>
</dbReference>
<evidence type="ECO:0000259" key="14">
    <source>
        <dbReference type="Pfam" id="PF02953"/>
    </source>
</evidence>
<evidence type="ECO:0000256" key="8">
    <source>
        <dbReference type="ARBA" id="ARBA00023010"/>
    </source>
</evidence>
<keyword evidence="11 13" id="KW-1015">Disulfide bond</keyword>
<comment type="subcellular location">
    <subcellularLocation>
        <location evidence="1 13">Mitochondrion inner membrane</location>
        <topology evidence="1 13">Peripheral membrane protein</topology>
        <orientation evidence="1 13">Intermembrane side</orientation>
    </subcellularLocation>
</comment>
<evidence type="ECO:0000256" key="10">
    <source>
        <dbReference type="ARBA" id="ARBA00023136"/>
    </source>
</evidence>
<evidence type="ECO:0000256" key="11">
    <source>
        <dbReference type="ARBA" id="ARBA00023157"/>
    </source>
</evidence>
<evidence type="ECO:0000256" key="13">
    <source>
        <dbReference type="RuleBase" id="RU367043"/>
    </source>
</evidence>
<keyword evidence="8 13" id="KW-0811">Translocation</keyword>
<comment type="domain">
    <text evidence="13">The twin CX3C motif contains 4 conserved Cys residues that form 2 disulfide bonds in the mitochondrial intermembrane space.</text>
</comment>
<dbReference type="InterPro" id="IPR004217">
    <property type="entry name" value="Tim10-like"/>
</dbReference>
<evidence type="ECO:0000256" key="1">
    <source>
        <dbReference type="ARBA" id="ARBA00004137"/>
    </source>
</evidence>
<dbReference type="FunFam" id="1.10.287.810:FF:000002">
    <property type="entry name" value="Mitochondrial import inner membrane translocase subunit tim10"/>
    <property type="match status" value="1"/>
</dbReference>
<feature type="domain" description="Tim10-like" evidence="14">
    <location>
        <begin position="48"/>
        <end position="110"/>
    </location>
</feature>
<keyword evidence="5 13" id="KW-0999">Mitochondrion inner membrane</keyword>
<dbReference type="GO" id="GO:0005743">
    <property type="term" value="C:mitochondrial inner membrane"/>
    <property type="evidence" value="ECO:0007669"/>
    <property type="project" value="UniProtKB-SubCell"/>
</dbReference>
<reference evidence="15 16" key="1">
    <citation type="submission" date="2018-03" db="EMBL/GenBank/DDBJ databases">
        <authorList>
            <person name="Guldener U."/>
        </authorList>
    </citation>
    <scope>NUCLEOTIDE SEQUENCE [LARGE SCALE GENOMIC DNA]</scope>
    <source>
        <strain evidence="15 16">NBRC100155</strain>
    </source>
</reference>
<keyword evidence="16" id="KW-1185">Reference proteome</keyword>
<evidence type="ECO:0000256" key="5">
    <source>
        <dbReference type="ARBA" id="ARBA00022792"/>
    </source>
</evidence>
<evidence type="ECO:0000256" key="9">
    <source>
        <dbReference type="ARBA" id="ARBA00023128"/>
    </source>
</evidence>